<comment type="caution">
    <text evidence="2">The sequence shown here is derived from an EMBL/GenBank/DDBJ whole genome shotgun (WGS) entry which is preliminary data.</text>
</comment>
<accession>A0ABV0RT96</accession>
<gene>
    <name evidence="2" type="ORF">XENOCAPTIV_021704</name>
</gene>
<dbReference type="Proteomes" id="UP001434883">
    <property type="component" value="Unassembled WGS sequence"/>
</dbReference>
<reference evidence="2 3" key="1">
    <citation type="submission" date="2021-06" db="EMBL/GenBank/DDBJ databases">
        <authorList>
            <person name="Palmer J.M."/>
        </authorList>
    </citation>
    <scope>NUCLEOTIDE SEQUENCE [LARGE SCALE GENOMIC DNA]</scope>
    <source>
        <strain evidence="2 3">XC_2019</strain>
        <tissue evidence="2">Muscle</tissue>
    </source>
</reference>
<evidence type="ECO:0000313" key="3">
    <source>
        <dbReference type="Proteomes" id="UP001434883"/>
    </source>
</evidence>
<feature type="compositionally biased region" description="Polar residues" evidence="1">
    <location>
        <begin position="29"/>
        <end position="45"/>
    </location>
</feature>
<organism evidence="2 3">
    <name type="scientific">Xenoophorus captivus</name>
    <dbReference type="NCBI Taxonomy" id="1517983"/>
    <lineage>
        <taxon>Eukaryota</taxon>
        <taxon>Metazoa</taxon>
        <taxon>Chordata</taxon>
        <taxon>Craniata</taxon>
        <taxon>Vertebrata</taxon>
        <taxon>Euteleostomi</taxon>
        <taxon>Actinopterygii</taxon>
        <taxon>Neopterygii</taxon>
        <taxon>Teleostei</taxon>
        <taxon>Neoteleostei</taxon>
        <taxon>Acanthomorphata</taxon>
        <taxon>Ovalentaria</taxon>
        <taxon>Atherinomorphae</taxon>
        <taxon>Cyprinodontiformes</taxon>
        <taxon>Goodeidae</taxon>
        <taxon>Xenoophorus</taxon>
    </lineage>
</organism>
<protein>
    <submittedName>
        <fullName evidence="2">Uncharacterized protein</fullName>
    </submittedName>
</protein>
<feature type="region of interest" description="Disordered" evidence="1">
    <location>
        <begin position="1"/>
        <end position="63"/>
    </location>
</feature>
<dbReference type="EMBL" id="JAHRIN010055180">
    <property type="protein sequence ID" value="MEQ2210906.1"/>
    <property type="molecule type" value="Genomic_DNA"/>
</dbReference>
<name>A0ABV0RT96_9TELE</name>
<feature type="non-terminal residue" evidence="2">
    <location>
        <position position="1"/>
    </location>
</feature>
<evidence type="ECO:0000313" key="2">
    <source>
        <dbReference type="EMBL" id="MEQ2210906.1"/>
    </source>
</evidence>
<evidence type="ECO:0000256" key="1">
    <source>
        <dbReference type="SAM" id="MobiDB-lite"/>
    </source>
</evidence>
<keyword evidence="3" id="KW-1185">Reference proteome</keyword>
<feature type="compositionally biased region" description="Polar residues" evidence="1">
    <location>
        <begin position="54"/>
        <end position="63"/>
    </location>
</feature>
<proteinExistence type="predicted"/>
<sequence length="63" mass="6911">VSMERLKIRRKVQEAKKRAAETKKETEGGSVNTAGDNAELSAQQNKAEDAEPTEYTSSQGKND</sequence>
<feature type="compositionally biased region" description="Basic and acidic residues" evidence="1">
    <location>
        <begin position="1"/>
        <end position="27"/>
    </location>
</feature>